<feature type="transmembrane region" description="Helical" evidence="1">
    <location>
        <begin position="80"/>
        <end position="99"/>
    </location>
</feature>
<protein>
    <recommendedName>
        <fullName evidence="2">Inner membrane component domain-containing protein</fullName>
    </recommendedName>
</protein>
<evidence type="ECO:0000313" key="3">
    <source>
        <dbReference type="EMBL" id="ADL35392.1"/>
    </source>
</evidence>
<keyword evidence="1" id="KW-0812">Transmembrane</keyword>
<proteinExistence type="predicted"/>
<keyword evidence="4" id="KW-1185">Reference proteome</keyword>
<dbReference type="AlphaFoldDB" id="E0RYD4"/>
<feature type="domain" description="Inner membrane component" evidence="2">
    <location>
        <begin position="66"/>
        <end position="115"/>
    </location>
</feature>
<evidence type="ECO:0000259" key="2">
    <source>
        <dbReference type="Pfam" id="PF03733"/>
    </source>
</evidence>
<accession>E0RYD4</accession>
<gene>
    <name evidence="3" type="ordered locus">bpr_I2659</name>
</gene>
<name>E0RYD4_BUTPB</name>
<reference evidence="3 4" key="1">
    <citation type="journal article" date="2010" name="PLoS ONE">
        <title>The glycobiome of the rumen bacterium Butyrivibrio proteoclasticus B316(T) highlights adaptation to a polysaccharide-rich environment.</title>
        <authorList>
            <person name="Kelly W.J."/>
            <person name="Leahy S.C."/>
            <person name="Altermann E."/>
            <person name="Yeoman C.J."/>
            <person name="Dunne J.C."/>
            <person name="Kong Z."/>
            <person name="Pacheco D.M."/>
            <person name="Li D."/>
            <person name="Noel S.J."/>
            <person name="Moon C.D."/>
            <person name="Cookson A.L."/>
            <person name="Attwood G.T."/>
        </authorList>
    </citation>
    <scope>NUCLEOTIDE SEQUENCE [LARGE SCALE GENOMIC DNA]</scope>
    <source>
        <strain evidence="4">ATCC 51982 / DSM 14932 / B316</strain>
    </source>
</reference>
<keyword evidence="1" id="KW-1133">Transmembrane helix</keyword>
<dbReference type="Pfam" id="PF03733">
    <property type="entry name" value="YccF"/>
    <property type="match status" value="2"/>
</dbReference>
<dbReference type="InterPro" id="IPR005185">
    <property type="entry name" value="YccF"/>
</dbReference>
<evidence type="ECO:0000256" key="1">
    <source>
        <dbReference type="SAM" id="Phobius"/>
    </source>
</evidence>
<dbReference type="Proteomes" id="UP000001299">
    <property type="component" value="Chromosome 1"/>
</dbReference>
<dbReference type="PANTHER" id="PTHR42903">
    <property type="entry name" value="INNER MEMBRANE PROTEIN YCCF"/>
    <property type="match status" value="1"/>
</dbReference>
<dbReference type="PIRSF" id="PIRSF028777">
    <property type="entry name" value="UCP028777"/>
    <property type="match status" value="1"/>
</dbReference>
<dbReference type="KEGG" id="bpb:bpr_I2659"/>
<dbReference type="InterPro" id="IPR052937">
    <property type="entry name" value="Inner_membrane_protein"/>
</dbReference>
<dbReference type="HOGENOM" id="CLU_120384_1_0_9"/>
<dbReference type="eggNOG" id="COG3304">
    <property type="taxonomic scope" value="Bacteria"/>
</dbReference>
<evidence type="ECO:0000313" key="4">
    <source>
        <dbReference type="Proteomes" id="UP000001299"/>
    </source>
</evidence>
<dbReference type="STRING" id="515622.bpr_I2659"/>
<dbReference type="GO" id="GO:0005886">
    <property type="term" value="C:plasma membrane"/>
    <property type="evidence" value="ECO:0007669"/>
    <property type="project" value="TreeGrafter"/>
</dbReference>
<feature type="domain" description="Inner membrane component" evidence="2">
    <location>
        <begin position="4"/>
        <end position="54"/>
    </location>
</feature>
<dbReference type="PANTHER" id="PTHR42903:SF1">
    <property type="entry name" value="INNER MEMBRANE PROTEIN YCCF"/>
    <property type="match status" value="1"/>
</dbReference>
<dbReference type="InterPro" id="IPR031308">
    <property type="entry name" value="UCP028777"/>
</dbReference>
<organism evidence="3 4">
    <name type="scientific">Butyrivibrio proteoclasticus (strain ATCC 51982 / DSM 14932 / B316)</name>
    <name type="common">Clostridium proteoclasticum</name>
    <dbReference type="NCBI Taxonomy" id="515622"/>
    <lineage>
        <taxon>Bacteria</taxon>
        <taxon>Bacillati</taxon>
        <taxon>Bacillota</taxon>
        <taxon>Clostridia</taxon>
        <taxon>Lachnospirales</taxon>
        <taxon>Lachnospiraceae</taxon>
        <taxon>Butyrivibrio</taxon>
    </lineage>
</organism>
<sequence length="124" mass="13616">MRLLGNIIWILLGGLLSAIGWWFMGIVWCITVVGIPVGIQCFKLSSISLNPFGKEIVNDGGTGSFLLNILWLIFSGWELALGNAIIGCLFCITIVGIPFGKQFFKIAKVALMPFGARVVREHYL</sequence>
<feature type="transmembrane region" description="Helical" evidence="1">
    <location>
        <begin position="6"/>
        <end position="35"/>
    </location>
</feature>
<dbReference type="RefSeq" id="WP_013282045.1">
    <property type="nucleotide sequence ID" value="NC_014387.1"/>
</dbReference>
<keyword evidence="1" id="KW-0472">Membrane</keyword>
<dbReference type="EMBL" id="CP001810">
    <property type="protein sequence ID" value="ADL35392.1"/>
    <property type="molecule type" value="Genomic_DNA"/>
</dbReference>
<dbReference type="NCBIfam" id="NF008740">
    <property type="entry name" value="PRK11770.1-2"/>
    <property type="match status" value="1"/>
</dbReference>